<name>A0A7Z0GKT0_9MICC</name>
<reference evidence="1 2" key="1">
    <citation type="submission" date="2020-07" db="EMBL/GenBank/DDBJ databases">
        <title>Sequencing the genomes of 1000 actinobacteria strains.</title>
        <authorList>
            <person name="Klenk H.-P."/>
        </authorList>
    </citation>
    <scope>NUCLEOTIDE SEQUENCE [LARGE SCALE GENOMIC DNA]</scope>
    <source>
        <strain evidence="1 2">DSM 15475</strain>
    </source>
</reference>
<evidence type="ECO:0000313" key="2">
    <source>
        <dbReference type="Proteomes" id="UP000535437"/>
    </source>
</evidence>
<comment type="caution">
    <text evidence="1">The sequence shown here is derived from an EMBL/GenBank/DDBJ whole genome shotgun (WGS) entry which is preliminary data.</text>
</comment>
<evidence type="ECO:0000313" key="1">
    <source>
        <dbReference type="EMBL" id="NYJ77772.1"/>
    </source>
</evidence>
<dbReference type="PANTHER" id="PTHR34070:SF1">
    <property type="entry name" value="DNA ALKYLATION REPAIR PROTEIN"/>
    <property type="match status" value="1"/>
</dbReference>
<sequence>MPEDGRGAAADQAAQILSELCAGADEAERIRIRRRLPEGLEALGVRMREVFDLAARWEKRLESPRGLVPELLRCPDYERRMVGVSILDFRARRRLDQGQREELADLYLDHHDQLSVWDLVDRAAPRVVGRYLMEGLGPEARRKLLEELADSADPMRRRTAVTATFWMVRQGELDDALHLAARLAGETSERVSQPVGTALREVGKIDQERLVAFLREHGERLQRVTVRYAVARLPQPVREEFVPPRRR</sequence>
<proteinExistence type="predicted"/>
<dbReference type="InterPro" id="IPR016024">
    <property type="entry name" value="ARM-type_fold"/>
</dbReference>
<dbReference type="InterPro" id="IPR014825">
    <property type="entry name" value="DNA_alkylation"/>
</dbReference>
<keyword evidence="2" id="KW-1185">Reference proteome</keyword>
<dbReference type="EMBL" id="JACCFY010000001">
    <property type="protein sequence ID" value="NYJ77772.1"/>
    <property type="molecule type" value="Genomic_DNA"/>
</dbReference>
<evidence type="ECO:0008006" key="3">
    <source>
        <dbReference type="Google" id="ProtNLM"/>
    </source>
</evidence>
<dbReference type="CDD" id="cd06561">
    <property type="entry name" value="AlkD_like"/>
    <property type="match status" value="1"/>
</dbReference>
<dbReference type="AlphaFoldDB" id="A0A7Z0GKT0"/>
<dbReference type="RefSeq" id="WP_179541211.1">
    <property type="nucleotide sequence ID" value="NZ_BAAALL010000002.1"/>
</dbReference>
<gene>
    <name evidence="1" type="ORF">HNR09_001183</name>
</gene>
<protein>
    <recommendedName>
        <fullName evidence="3">3-methyladenine DNA glycosylase AlkD</fullName>
    </recommendedName>
</protein>
<dbReference type="Pfam" id="PF08713">
    <property type="entry name" value="DNA_alkylation"/>
    <property type="match status" value="1"/>
</dbReference>
<organism evidence="1 2">
    <name type="scientific">Nesterenkonia xinjiangensis</name>
    <dbReference type="NCBI Taxonomy" id="225327"/>
    <lineage>
        <taxon>Bacteria</taxon>
        <taxon>Bacillati</taxon>
        <taxon>Actinomycetota</taxon>
        <taxon>Actinomycetes</taxon>
        <taxon>Micrococcales</taxon>
        <taxon>Micrococcaceae</taxon>
        <taxon>Nesterenkonia</taxon>
    </lineage>
</organism>
<dbReference type="SUPFAM" id="SSF48371">
    <property type="entry name" value="ARM repeat"/>
    <property type="match status" value="1"/>
</dbReference>
<accession>A0A7Z0GKT0</accession>
<dbReference type="Proteomes" id="UP000535437">
    <property type="component" value="Unassembled WGS sequence"/>
</dbReference>
<dbReference type="Gene3D" id="1.25.10.90">
    <property type="match status" value="1"/>
</dbReference>
<dbReference type="PANTHER" id="PTHR34070">
    <property type="entry name" value="ARMADILLO-TYPE FOLD"/>
    <property type="match status" value="1"/>
</dbReference>